<keyword evidence="3" id="KW-1185">Reference proteome</keyword>
<name>I0Z4B9_COCSC</name>
<dbReference type="AlphaFoldDB" id="I0Z4B9"/>
<feature type="region of interest" description="Disordered" evidence="1">
    <location>
        <begin position="621"/>
        <end position="645"/>
    </location>
</feature>
<dbReference type="GeneID" id="17043490"/>
<sequence length="645" mass="71205">MSAVCTRVEEVLGNRDLLQRVFRLVLGGKGDSSSVVPLHFQHAQNWGQLLLVNQFWKDVGAELAATAPLSVTFESEIGLAHASSGDFRVQECHVDLVTAAKWVSLLRDSPLSGCLRSATLSDWSVVKEDALLFFEESCCEGCFPALDTMYFRRIIPTHLMLPSQITHVGLMEIRPPYGSLPAGASGQFYVKLRRLEILDSLEVVYVPMSSYSMRLHAVRLTEFLFIPRLRVLRLTVPGLYDEADRASFLGPIFIEQLCKGSLQEIDITLITDTDGERSEDGQELARVVQEVCKKAGDLFACTYYGPGSGEHSRDPRVVFNRRSIPRGDALQAIAEGLGYLDMGTDFTKQVLFSSTVCEAVAATGLPVHLHFGWHMTSEEILCLVQLNIMVGGIEWFHKETRGTKALTSPAWKEPAKTVTVLRNLYVREFDKSLPAEYPGLLELGLRGRPRPIMIPSACSHLSLTYQGLESLLQVRVLRLEHVKVTWLPPQLEELTLVNCRAAAPQLAQALQLHRLTIASCSIQAGSLGGPGGQSIMDLDGWVKKSRPQHLAVYDTVVSLGDSWAAFADQLALSKIQSVHFEGCTLVSKEEETVAQPDDFVAHVNSLLDDVFSVVVTPPKGTSPYQCSVSRRHLSVETPEEPPEAV</sequence>
<comment type="caution">
    <text evidence="2">The sequence shown here is derived from an EMBL/GenBank/DDBJ whole genome shotgun (WGS) entry which is preliminary data.</text>
</comment>
<dbReference type="Proteomes" id="UP000007264">
    <property type="component" value="Unassembled WGS sequence"/>
</dbReference>
<evidence type="ECO:0000313" key="2">
    <source>
        <dbReference type="EMBL" id="EIE25488.1"/>
    </source>
</evidence>
<evidence type="ECO:0000256" key="1">
    <source>
        <dbReference type="SAM" id="MobiDB-lite"/>
    </source>
</evidence>
<dbReference type="RefSeq" id="XP_005650032.1">
    <property type="nucleotide sequence ID" value="XM_005649975.1"/>
</dbReference>
<dbReference type="KEGG" id="csl:COCSUDRAFT_40720"/>
<dbReference type="EMBL" id="AGSI01000004">
    <property type="protein sequence ID" value="EIE25488.1"/>
    <property type="molecule type" value="Genomic_DNA"/>
</dbReference>
<proteinExistence type="predicted"/>
<gene>
    <name evidence="2" type="ORF">COCSUDRAFT_40720</name>
</gene>
<reference evidence="2 3" key="1">
    <citation type="journal article" date="2012" name="Genome Biol.">
        <title>The genome of the polar eukaryotic microalga coccomyxa subellipsoidea reveals traits of cold adaptation.</title>
        <authorList>
            <person name="Blanc G."/>
            <person name="Agarkova I."/>
            <person name="Grimwood J."/>
            <person name="Kuo A."/>
            <person name="Brueggeman A."/>
            <person name="Dunigan D."/>
            <person name="Gurnon J."/>
            <person name="Ladunga I."/>
            <person name="Lindquist E."/>
            <person name="Lucas S."/>
            <person name="Pangilinan J."/>
            <person name="Proschold T."/>
            <person name="Salamov A."/>
            <person name="Schmutz J."/>
            <person name="Weeks D."/>
            <person name="Yamada T."/>
            <person name="Claverie J.M."/>
            <person name="Grigoriev I."/>
            <person name="Van Etten J."/>
            <person name="Lomsadze A."/>
            <person name="Borodovsky M."/>
        </authorList>
    </citation>
    <scope>NUCLEOTIDE SEQUENCE [LARGE SCALE GENOMIC DNA]</scope>
    <source>
        <strain evidence="2 3">C-169</strain>
    </source>
</reference>
<dbReference type="OrthoDB" id="10325324at2759"/>
<protein>
    <submittedName>
        <fullName evidence="2">Uncharacterized protein</fullName>
    </submittedName>
</protein>
<accession>I0Z4B9</accession>
<organism evidence="2 3">
    <name type="scientific">Coccomyxa subellipsoidea (strain C-169)</name>
    <name type="common">Green microalga</name>
    <dbReference type="NCBI Taxonomy" id="574566"/>
    <lineage>
        <taxon>Eukaryota</taxon>
        <taxon>Viridiplantae</taxon>
        <taxon>Chlorophyta</taxon>
        <taxon>core chlorophytes</taxon>
        <taxon>Trebouxiophyceae</taxon>
        <taxon>Trebouxiophyceae incertae sedis</taxon>
        <taxon>Coccomyxaceae</taxon>
        <taxon>Coccomyxa</taxon>
        <taxon>Coccomyxa subellipsoidea</taxon>
    </lineage>
</organism>
<evidence type="ECO:0000313" key="3">
    <source>
        <dbReference type="Proteomes" id="UP000007264"/>
    </source>
</evidence>